<proteinExistence type="predicted"/>
<accession>A0A0C2NL93</accession>
<evidence type="ECO:0000313" key="2">
    <source>
        <dbReference type="Proteomes" id="UP000031672"/>
    </source>
</evidence>
<dbReference type="OrthoDB" id="5600572at2"/>
<dbReference type="STRING" id="1461322.OJ16_13200"/>
<dbReference type="AlphaFoldDB" id="A0A0C2NL93"/>
<sequence length="79" mass="8661">MKYLPEYLSELNLLLQFDISSSATGIKVHSDASEDVQLAVKSLFEKGLCTLPDGGYLTDEGIEVAENADKILRVLSTQK</sequence>
<evidence type="ECO:0000313" key="1">
    <source>
        <dbReference type="EMBL" id="KII77065.1"/>
    </source>
</evidence>
<organism evidence="1 2">
    <name type="scientific">Vibrio renipiscarius</name>
    <dbReference type="NCBI Taxonomy" id="1461322"/>
    <lineage>
        <taxon>Bacteria</taxon>
        <taxon>Pseudomonadati</taxon>
        <taxon>Pseudomonadota</taxon>
        <taxon>Gammaproteobacteria</taxon>
        <taxon>Vibrionales</taxon>
        <taxon>Vibrionaceae</taxon>
        <taxon>Vibrio</taxon>
    </lineage>
</organism>
<comment type="caution">
    <text evidence="1">The sequence shown here is derived from an EMBL/GenBank/DDBJ whole genome shotgun (WGS) entry which is preliminary data.</text>
</comment>
<keyword evidence="1" id="KW-0238">DNA-binding</keyword>
<dbReference type="NCBIfam" id="TIGR02647">
    <property type="entry name" value="DNA"/>
    <property type="match status" value="1"/>
</dbReference>
<dbReference type="InterPro" id="IPR013468">
    <property type="entry name" value="CHP02647"/>
</dbReference>
<gene>
    <name evidence="1" type="ORF">OJ16_13200</name>
</gene>
<dbReference type="Pfam" id="PF18918">
    <property type="entry name" value="DUF5669"/>
    <property type="match status" value="1"/>
</dbReference>
<accession>A0A0C2NLN2</accession>
<name>A0A0C2NL93_9VIBR</name>
<protein>
    <submittedName>
        <fullName evidence="1">DNA-binding protein</fullName>
    </submittedName>
</protein>
<reference evidence="1 2" key="1">
    <citation type="submission" date="2014-11" db="EMBL/GenBank/DDBJ databases">
        <title>Draft Genome Sequence of Vibrio piscirenalis strains CECT 8603T and CECT 8604, two marine Gammaproteobacterium isolated from cultured gilthead sea bream (Sparus aurata).</title>
        <authorList>
            <person name="Arahal D.R."/>
            <person name="Rodrigo-Torres L."/>
            <person name="Lucena T."/>
            <person name="Pujalte M.J."/>
        </authorList>
    </citation>
    <scope>NUCLEOTIDE SEQUENCE [LARGE SCALE GENOMIC DNA]</scope>
    <source>
        <strain evidence="1 2">DCR 1-4-2</strain>
    </source>
</reference>
<dbReference type="GO" id="GO:0003677">
    <property type="term" value="F:DNA binding"/>
    <property type="evidence" value="ECO:0007669"/>
    <property type="project" value="UniProtKB-KW"/>
</dbReference>
<dbReference type="Proteomes" id="UP000031672">
    <property type="component" value="Unassembled WGS sequence"/>
</dbReference>
<keyword evidence="2" id="KW-1185">Reference proteome</keyword>
<dbReference type="EMBL" id="JTKH01000023">
    <property type="protein sequence ID" value="KII77065.1"/>
    <property type="molecule type" value="Genomic_DNA"/>
</dbReference>
<dbReference type="RefSeq" id="WP_040991465.1">
    <property type="nucleotide sequence ID" value="NZ_JBFRUC010000002.1"/>
</dbReference>